<reference evidence="2" key="1">
    <citation type="submission" date="2013-02" db="EMBL/GenBank/DDBJ databases">
        <authorList>
            <person name="Hughes D."/>
        </authorList>
    </citation>
    <scope>NUCLEOTIDE SEQUENCE</scope>
    <source>
        <strain>Durham</strain>
        <strain evidence="2">NC isolate 2 -- Noor lab</strain>
    </source>
</reference>
<proteinExistence type="predicted"/>
<sequence length="86" mass="10161">MLMTLIVKTWTIQNESGVNANKIELIMFTRRHKIPDFRKPKLDGTMLEVKPQAKYLSIILDRELNWTSNIEERKKKAFVVWCTCHA</sequence>
<evidence type="ECO:0000313" key="1">
    <source>
        <dbReference type="EnsemblMetazoa" id="MESCA007553-PA"/>
    </source>
</evidence>
<name>T1GUY1_MEGSC</name>
<dbReference type="HOGENOM" id="CLU_2500482_0_0_1"/>
<organism evidence="1 2">
    <name type="scientific">Megaselia scalaris</name>
    <name type="common">Humpbacked fly</name>
    <name type="synonym">Phora scalaris</name>
    <dbReference type="NCBI Taxonomy" id="36166"/>
    <lineage>
        <taxon>Eukaryota</taxon>
        <taxon>Metazoa</taxon>
        <taxon>Ecdysozoa</taxon>
        <taxon>Arthropoda</taxon>
        <taxon>Hexapoda</taxon>
        <taxon>Insecta</taxon>
        <taxon>Pterygota</taxon>
        <taxon>Neoptera</taxon>
        <taxon>Endopterygota</taxon>
        <taxon>Diptera</taxon>
        <taxon>Brachycera</taxon>
        <taxon>Muscomorpha</taxon>
        <taxon>Platypezoidea</taxon>
        <taxon>Phoridae</taxon>
        <taxon>Megaseliini</taxon>
        <taxon>Megaselia</taxon>
    </lineage>
</organism>
<accession>T1GUY1</accession>
<protein>
    <submittedName>
        <fullName evidence="1">Uncharacterized protein</fullName>
    </submittedName>
</protein>
<dbReference type="EMBL" id="CAQQ02095096">
    <property type="status" value="NOT_ANNOTATED_CDS"/>
    <property type="molecule type" value="Genomic_DNA"/>
</dbReference>
<evidence type="ECO:0000313" key="2">
    <source>
        <dbReference type="Proteomes" id="UP000015102"/>
    </source>
</evidence>
<dbReference type="Proteomes" id="UP000015102">
    <property type="component" value="Unassembled WGS sequence"/>
</dbReference>
<keyword evidence="2" id="KW-1185">Reference proteome</keyword>
<dbReference type="AlphaFoldDB" id="T1GUY1"/>
<reference evidence="1" key="2">
    <citation type="submission" date="2015-06" db="UniProtKB">
        <authorList>
            <consortium name="EnsemblMetazoa"/>
        </authorList>
    </citation>
    <scope>IDENTIFICATION</scope>
</reference>
<dbReference type="EnsemblMetazoa" id="MESCA007553-RA">
    <property type="protein sequence ID" value="MESCA007553-PA"/>
    <property type="gene ID" value="MESCA007553"/>
</dbReference>